<evidence type="ECO:0000313" key="15">
    <source>
        <dbReference type="Proteomes" id="UP000198284"/>
    </source>
</evidence>
<dbReference type="PANTHER" id="PTHR43547">
    <property type="entry name" value="TWO-COMPONENT HISTIDINE KINASE"/>
    <property type="match status" value="1"/>
</dbReference>
<dbReference type="SMART" id="SM00086">
    <property type="entry name" value="PAC"/>
    <property type="match status" value="2"/>
</dbReference>
<dbReference type="InterPro" id="IPR003661">
    <property type="entry name" value="HisK_dim/P_dom"/>
</dbReference>
<dbReference type="SMART" id="SM00387">
    <property type="entry name" value="HATPase_c"/>
    <property type="match status" value="1"/>
</dbReference>
<evidence type="ECO:0000313" key="14">
    <source>
        <dbReference type="EMBL" id="SNT25377.1"/>
    </source>
</evidence>
<comment type="catalytic activity">
    <reaction evidence="1">
        <text>ATP + protein L-histidine = ADP + protein N-phospho-L-histidine.</text>
        <dbReference type="EC" id="2.7.13.3"/>
    </reaction>
</comment>
<dbReference type="GO" id="GO:0000155">
    <property type="term" value="F:phosphorelay sensor kinase activity"/>
    <property type="evidence" value="ECO:0007669"/>
    <property type="project" value="InterPro"/>
</dbReference>
<evidence type="ECO:0000256" key="5">
    <source>
        <dbReference type="ARBA" id="ARBA00022679"/>
    </source>
</evidence>
<dbReference type="Gene3D" id="1.10.287.130">
    <property type="match status" value="1"/>
</dbReference>
<evidence type="ECO:0000259" key="12">
    <source>
        <dbReference type="PROSITE" id="PS50113"/>
    </source>
</evidence>
<evidence type="ECO:0000256" key="4">
    <source>
        <dbReference type="ARBA" id="ARBA00022553"/>
    </source>
</evidence>
<evidence type="ECO:0000259" key="13">
    <source>
        <dbReference type="PROSITE" id="PS50885"/>
    </source>
</evidence>
<dbReference type="GO" id="GO:0005886">
    <property type="term" value="C:plasma membrane"/>
    <property type="evidence" value="ECO:0007669"/>
    <property type="project" value="UniProtKB-SubCell"/>
</dbReference>
<dbReference type="Proteomes" id="UP000198284">
    <property type="component" value="Unassembled WGS sequence"/>
</dbReference>
<sequence>MRFIIPAQGSLARRFAVAAASLATIALLLTAVASWWLVSRQHLEAERALLQRQADFHAAAVATNLRGIANRVAEVAGSSILATGLVDSAGRETYLAPYLNGIRQVNAVPIQILFTDFEGTAIADNGAARFTAPELAWLRRQLDNGQPAVTVLGGEQGMQLLGVEMLGYSRTRSPEGALLYKVALHDLQPAPETRLSWRGAPAAGVSGASAAVPAPPAFQPLGFAVSEIQRALPLQSLAPQYAAILLVALALAAGVLLLGVRLSFNLTDDLQRLDAFARRVVQSGFSAERAMPGGSNEVSSLALAINHMLDRLHEQHAQLLAEQEKLRLLANTIPQLAWIADSEGRIHWVNQRWHEYTGTTLEEVKENGWQRLVPPDVLPRVQAQIAHSLHTGTPFQTRFPLRGADGEYRSFFASSAPLRDADGRIVQWFGTNTDVSPLENAERSARESEERLREGMVAARMAVWDWNLDTDAIAFSANAVEIFGTSWNHAPAGMRLVHADDVKPLQEAIEQARTGSGQFHCTVRMIRPDNHQQIWVEVRGKAVCDAEGRVRAMRGISLDISERRRAEEELRIADRRKDEFLAMLAHELRNPLAPISTAAQLLKLTQMDQQRLRHTSDIIARQVQHMTELLDDLLDVSRVTRGLVTLDRKPLNVADVVKDALEQVRPLMEARRHVLQVGLPSEPAQVEGDATRLVQVIANVLNNAAKYTPEAGRLRLQLTATPERVNVAVSDNGIGIAPELLPHVFELFTQAERSPDRSQGGLGLGLALVKSLVELHGGGITARSDGPGAGSEFLITLPRLAATQEQALAATPPDAPVLPPPMPGMRLMVVDDNVDAAQSLAMLLEAAGHEVETHYDAGSALAAARARPPQVFMLDIGLPDMDGYELAKRLRATSQTASATLIALTGYGQSQDRDRSRHAGFDHHLVKPADTRRLLALLATIAGQDTGHGSVALQ</sequence>
<evidence type="ECO:0000259" key="9">
    <source>
        <dbReference type="PROSITE" id="PS50109"/>
    </source>
</evidence>
<dbReference type="CDD" id="cd00130">
    <property type="entry name" value="PAS"/>
    <property type="match status" value="2"/>
</dbReference>
<evidence type="ECO:0000259" key="10">
    <source>
        <dbReference type="PROSITE" id="PS50110"/>
    </source>
</evidence>
<evidence type="ECO:0000256" key="2">
    <source>
        <dbReference type="ARBA" id="ARBA00004429"/>
    </source>
</evidence>
<dbReference type="InterPro" id="IPR001789">
    <property type="entry name" value="Sig_transdc_resp-reg_receiver"/>
</dbReference>
<dbReference type="PROSITE" id="PS50110">
    <property type="entry name" value="RESPONSE_REGULATORY"/>
    <property type="match status" value="1"/>
</dbReference>
<dbReference type="SUPFAM" id="SSF55785">
    <property type="entry name" value="PYP-like sensor domain (PAS domain)"/>
    <property type="match status" value="2"/>
</dbReference>
<dbReference type="InterPro" id="IPR000014">
    <property type="entry name" value="PAS"/>
</dbReference>
<dbReference type="InterPro" id="IPR035965">
    <property type="entry name" value="PAS-like_dom_sf"/>
</dbReference>
<dbReference type="Pfam" id="PF08447">
    <property type="entry name" value="PAS_3"/>
    <property type="match status" value="2"/>
</dbReference>
<keyword evidence="8" id="KW-0812">Transmembrane</keyword>
<feature type="domain" description="HAMP" evidence="13">
    <location>
        <begin position="264"/>
        <end position="317"/>
    </location>
</feature>
<dbReference type="InterPro" id="IPR003594">
    <property type="entry name" value="HATPase_dom"/>
</dbReference>
<dbReference type="Gene3D" id="6.10.340.10">
    <property type="match status" value="1"/>
</dbReference>
<dbReference type="SMART" id="SM00091">
    <property type="entry name" value="PAS"/>
    <property type="match status" value="2"/>
</dbReference>
<dbReference type="RefSeq" id="WP_089401249.1">
    <property type="nucleotide sequence ID" value="NZ_FZOT01000019.1"/>
</dbReference>
<evidence type="ECO:0000256" key="8">
    <source>
        <dbReference type="SAM" id="Phobius"/>
    </source>
</evidence>
<dbReference type="Pfam" id="PF00512">
    <property type="entry name" value="HisKA"/>
    <property type="match status" value="1"/>
</dbReference>
<accession>A0A239L447</accession>
<dbReference type="Gene3D" id="3.40.50.2300">
    <property type="match status" value="1"/>
</dbReference>
<evidence type="ECO:0000256" key="7">
    <source>
        <dbReference type="PROSITE-ProRule" id="PRU00169"/>
    </source>
</evidence>
<dbReference type="SMART" id="SM00388">
    <property type="entry name" value="HisKA"/>
    <property type="match status" value="1"/>
</dbReference>
<dbReference type="InterPro" id="IPR011006">
    <property type="entry name" value="CheY-like_superfamily"/>
</dbReference>
<dbReference type="NCBIfam" id="TIGR00229">
    <property type="entry name" value="sensory_box"/>
    <property type="match status" value="2"/>
</dbReference>
<evidence type="ECO:0000256" key="3">
    <source>
        <dbReference type="ARBA" id="ARBA00012438"/>
    </source>
</evidence>
<keyword evidence="4 7" id="KW-0597">Phosphoprotein</keyword>
<dbReference type="SMART" id="SM00448">
    <property type="entry name" value="REC"/>
    <property type="match status" value="1"/>
</dbReference>
<dbReference type="InterPro" id="IPR013655">
    <property type="entry name" value="PAS_fold_3"/>
</dbReference>
<dbReference type="InterPro" id="IPR004358">
    <property type="entry name" value="Sig_transdc_His_kin-like_C"/>
</dbReference>
<dbReference type="EC" id="2.7.13.3" evidence="3"/>
<evidence type="ECO:0000256" key="6">
    <source>
        <dbReference type="ARBA" id="ARBA00022777"/>
    </source>
</evidence>
<protein>
    <recommendedName>
        <fullName evidence="3">histidine kinase</fullName>
        <ecNumber evidence="3">2.7.13.3</ecNumber>
    </recommendedName>
</protein>
<keyword evidence="15" id="KW-1185">Reference proteome</keyword>
<dbReference type="PROSITE" id="PS50112">
    <property type="entry name" value="PAS"/>
    <property type="match status" value="1"/>
</dbReference>
<feature type="domain" description="Response regulatory" evidence="10">
    <location>
        <begin position="826"/>
        <end position="942"/>
    </location>
</feature>
<feature type="transmembrane region" description="Helical" evidence="8">
    <location>
        <begin position="15"/>
        <end position="38"/>
    </location>
</feature>
<keyword evidence="5" id="KW-0808">Transferase</keyword>
<dbReference type="Gene3D" id="3.30.450.20">
    <property type="entry name" value="PAS domain"/>
    <property type="match status" value="2"/>
</dbReference>
<dbReference type="InterPro" id="IPR036097">
    <property type="entry name" value="HisK_dim/P_sf"/>
</dbReference>
<dbReference type="PROSITE" id="PS50109">
    <property type="entry name" value="HIS_KIN"/>
    <property type="match status" value="1"/>
</dbReference>
<dbReference type="InterPro" id="IPR001610">
    <property type="entry name" value="PAC"/>
</dbReference>
<organism evidence="14 15">
    <name type="scientific">Noviherbaspirillum humi</name>
    <dbReference type="NCBI Taxonomy" id="1688639"/>
    <lineage>
        <taxon>Bacteria</taxon>
        <taxon>Pseudomonadati</taxon>
        <taxon>Pseudomonadota</taxon>
        <taxon>Betaproteobacteria</taxon>
        <taxon>Burkholderiales</taxon>
        <taxon>Oxalobacteraceae</taxon>
        <taxon>Noviherbaspirillum</taxon>
    </lineage>
</organism>
<feature type="modified residue" description="4-aspartylphosphate" evidence="7">
    <location>
        <position position="875"/>
    </location>
</feature>
<dbReference type="Pfam" id="PF00072">
    <property type="entry name" value="Response_reg"/>
    <property type="match status" value="1"/>
</dbReference>
<dbReference type="PROSITE" id="PS50113">
    <property type="entry name" value="PAC"/>
    <property type="match status" value="2"/>
</dbReference>
<comment type="subcellular location">
    <subcellularLocation>
        <location evidence="2">Cell inner membrane</location>
        <topology evidence="2">Multi-pass membrane protein</topology>
    </subcellularLocation>
</comment>
<keyword evidence="6" id="KW-0418">Kinase</keyword>
<evidence type="ECO:0000256" key="1">
    <source>
        <dbReference type="ARBA" id="ARBA00000085"/>
    </source>
</evidence>
<keyword evidence="8" id="KW-1133">Transmembrane helix</keyword>
<dbReference type="PANTHER" id="PTHR43547:SF2">
    <property type="entry name" value="HYBRID SIGNAL TRANSDUCTION HISTIDINE KINASE C"/>
    <property type="match status" value="1"/>
</dbReference>
<reference evidence="14 15" key="1">
    <citation type="submission" date="2017-06" db="EMBL/GenBank/DDBJ databases">
        <authorList>
            <person name="Kim H.J."/>
            <person name="Triplett B.A."/>
        </authorList>
    </citation>
    <scope>NUCLEOTIDE SEQUENCE [LARGE SCALE GENOMIC DNA]</scope>
    <source>
        <strain evidence="14 15">U15</strain>
    </source>
</reference>
<dbReference type="InterPro" id="IPR000700">
    <property type="entry name" value="PAS-assoc_C"/>
</dbReference>
<dbReference type="CDD" id="cd17580">
    <property type="entry name" value="REC_2_DhkD-like"/>
    <property type="match status" value="1"/>
</dbReference>
<dbReference type="EMBL" id="FZOT01000019">
    <property type="protein sequence ID" value="SNT25377.1"/>
    <property type="molecule type" value="Genomic_DNA"/>
</dbReference>
<dbReference type="SUPFAM" id="SSF47384">
    <property type="entry name" value="Homodimeric domain of signal transducing histidine kinase"/>
    <property type="match status" value="1"/>
</dbReference>
<proteinExistence type="predicted"/>
<dbReference type="SUPFAM" id="SSF55874">
    <property type="entry name" value="ATPase domain of HSP90 chaperone/DNA topoisomerase II/histidine kinase"/>
    <property type="match status" value="1"/>
</dbReference>
<dbReference type="SUPFAM" id="SSF52172">
    <property type="entry name" value="CheY-like"/>
    <property type="match status" value="1"/>
</dbReference>
<dbReference type="OrthoDB" id="8579121at2"/>
<dbReference type="AlphaFoldDB" id="A0A239L447"/>
<feature type="domain" description="Histidine kinase" evidence="9">
    <location>
        <begin position="583"/>
        <end position="801"/>
    </location>
</feature>
<name>A0A239L447_9BURK</name>
<keyword evidence="8" id="KW-0472">Membrane</keyword>
<dbReference type="Gene3D" id="3.30.565.10">
    <property type="entry name" value="Histidine kinase-like ATPase, C-terminal domain"/>
    <property type="match status" value="1"/>
</dbReference>
<dbReference type="Pfam" id="PF02518">
    <property type="entry name" value="HATPase_c"/>
    <property type="match status" value="1"/>
</dbReference>
<dbReference type="InterPro" id="IPR005467">
    <property type="entry name" value="His_kinase_dom"/>
</dbReference>
<dbReference type="InterPro" id="IPR003660">
    <property type="entry name" value="HAMP_dom"/>
</dbReference>
<feature type="domain" description="PAC" evidence="12">
    <location>
        <begin position="519"/>
        <end position="572"/>
    </location>
</feature>
<dbReference type="CDD" id="cd00082">
    <property type="entry name" value="HisKA"/>
    <property type="match status" value="1"/>
</dbReference>
<gene>
    <name evidence="14" type="ORF">SAMN06265795_11953</name>
</gene>
<dbReference type="PRINTS" id="PR00344">
    <property type="entry name" value="BCTRLSENSOR"/>
</dbReference>
<feature type="transmembrane region" description="Helical" evidence="8">
    <location>
        <begin position="241"/>
        <end position="264"/>
    </location>
</feature>
<feature type="domain" description="PAS" evidence="11">
    <location>
        <begin position="322"/>
        <end position="392"/>
    </location>
</feature>
<dbReference type="CDD" id="cd00075">
    <property type="entry name" value="HATPase"/>
    <property type="match status" value="1"/>
</dbReference>
<dbReference type="FunFam" id="3.30.450.20:FF:000099">
    <property type="entry name" value="Sensory box sensor histidine kinase"/>
    <property type="match status" value="1"/>
</dbReference>
<evidence type="ECO:0000259" key="11">
    <source>
        <dbReference type="PROSITE" id="PS50112"/>
    </source>
</evidence>
<dbReference type="InterPro" id="IPR036890">
    <property type="entry name" value="HATPase_C_sf"/>
</dbReference>
<dbReference type="PROSITE" id="PS50885">
    <property type="entry name" value="HAMP"/>
    <property type="match status" value="1"/>
</dbReference>
<dbReference type="FunFam" id="3.30.565.10:FF:000006">
    <property type="entry name" value="Sensor histidine kinase WalK"/>
    <property type="match status" value="1"/>
</dbReference>
<feature type="domain" description="PAC" evidence="12">
    <location>
        <begin position="395"/>
        <end position="447"/>
    </location>
</feature>